<feature type="transmembrane region" description="Helical" evidence="1">
    <location>
        <begin position="21"/>
        <end position="38"/>
    </location>
</feature>
<organism evidence="2 3">
    <name type="scientific">Alienimonas chondri</name>
    <dbReference type="NCBI Taxonomy" id="2681879"/>
    <lineage>
        <taxon>Bacteria</taxon>
        <taxon>Pseudomonadati</taxon>
        <taxon>Planctomycetota</taxon>
        <taxon>Planctomycetia</taxon>
        <taxon>Planctomycetales</taxon>
        <taxon>Planctomycetaceae</taxon>
        <taxon>Alienimonas</taxon>
    </lineage>
</organism>
<keyword evidence="1" id="KW-1133">Transmembrane helix</keyword>
<accession>A0ABX1V7P3</accession>
<name>A0ABX1V7P3_9PLAN</name>
<gene>
    <name evidence="2" type="ORF">LzC2_01200</name>
</gene>
<comment type="caution">
    <text evidence="2">The sequence shown here is derived from an EMBL/GenBank/DDBJ whole genome shotgun (WGS) entry which is preliminary data.</text>
</comment>
<feature type="transmembrane region" description="Helical" evidence="1">
    <location>
        <begin position="474"/>
        <end position="497"/>
    </location>
</feature>
<dbReference type="EMBL" id="WTPX01000002">
    <property type="protein sequence ID" value="NNJ24071.1"/>
    <property type="molecule type" value="Genomic_DNA"/>
</dbReference>
<feature type="transmembrane region" description="Helical" evidence="1">
    <location>
        <begin position="144"/>
        <end position="168"/>
    </location>
</feature>
<feature type="transmembrane region" description="Helical" evidence="1">
    <location>
        <begin position="561"/>
        <end position="580"/>
    </location>
</feature>
<keyword evidence="1" id="KW-0472">Membrane</keyword>
<feature type="transmembrane region" description="Helical" evidence="1">
    <location>
        <begin position="241"/>
        <end position="261"/>
    </location>
</feature>
<feature type="transmembrane region" description="Helical" evidence="1">
    <location>
        <begin position="509"/>
        <end position="527"/>
    </location>
</feature>
<protein>
    <recommendedName>
        <fullName evidence="4">ABC-2 family transporter protein</fullName>
    </recommendedName>
</protein>
<keyword evidence="3" id="KW-1185">Reference proteome</keyword>
<feature type="transmembrane region" description="Helical" evidence="1">
    <location>
        <begin position="533"/>
        <end position="554"/>
    </location>
</feature>
<feature type="transmembrane region" description="Helical" evidence="1">
    <location>
        <begin position="359"/>
        <end position="378"/>
    </location>
</feature>
<evidence type="ECO:0000313" key="3">
    <source>
        <dbReference type="Proteomes" id="UP000609651"/>
    </source>
</evidence>
<dbReference type="RefSeq" id="WP_171182610.1">
    <property type="nucleotide sequence ID" value="NZ_WTPX01000002.1"/>
</dbReference>
<reference evidence="2 3" key="1">
    <citation type="journal article" date="2020" name="Syst. Appl. Microbiol.">
        <title>Alienimonas chondri sp. nov., a novel planctomycete isolated from the biofilm of the red alga Chondrus crispus.</title>
        <authorList>
            <person name="Vitorino I."/>
            <person name="Albuquerque L."/>
            <person name="Wiegand S."/>
            <person name="Kallscheuer N."/>
            <person name="da Costa M.S."/>
            <person name="Lobo-da-Cunha A."/>
            <person name="Jogler C."/>
            <person name="Lage O.M."/>
        </authorList>
    </citation>
    <scope>NUCLEOTIDE SEQUENCE [LARGE SCALE GENOMIC DNA]</scope>
    <source>
        <strain evidence="2 3">LzC2</strain>
    </source>
</reference>
<evidence type="ECO:0008006" key="4">
    <source>
        <dbReference type="Google" id="ProtNLM"/>
    </source>
</evidence>
<dbReference type="Pfam" id="PF12679">
    <property type="entry name" value="ABC2_membrane_2"/>
    <property type="match status" value="1"/>
</dbReference>
<feature type="transmembrane region" description="Helical" evidence="1">
    <location>
        <begin position="443"/>
        <end position="462"/>
    </location>
</feature>
<dbReference type="PANTHER" id="PTHR43471:SF12">
    <property type="entry name" value="HYPOTHETICAL MEMBRANE PROTEIN, CONSERVED"/>
    <property type="match status" value="1"/>
</dbReference>
<feature type="transmembrane region" description="Helical" evidence="1">
    <location>
        <begin position="175"/>
        <end position="196"/>
    </location>
</feature>
<feature type="transmembrane region" description="Helical" evidence="1">
    <location>
        <begin position="334"/>
        <end position="353"/>
    </location>
</feature>
<sequence>MLTGPIFTREARTAPRSARHFVLRAGYVLALFVLLYTAEKALVGLTGDLSAAGRARFGALAFQLLSMVQLTLCLFFALLFAAGNVAQEKDRRTLILLLMTDLRSSELVLGKLSASLLGVAVLIACGAPVFFLLRLSGGVSVAQILWSLALCAAASVAAGTWGSLCAFWREKTFQSLALGVLGLVGWLGVTEALVQIGGTGSTVGRWGAALNPFRALAGLMNPAATPIEGVADVTGPAAVSALGPVAALTLLSAVLAGVTIWRLRAWNPTRNVHIPATEPTAGPSTAASADPAAVGEAAVDSGAAAVRKRAERPVWSNPVLWREIRTRAYGRKAILIKLAFVALCVGAAFALPAAGEEGVGAAATLTGLGLLGLILVNAQAVTALTTERDGNTLELLLATDLSAREFTLGKLAGVLFNAKEVLLAPLIPAAVLLWQGTLGAEGFVYLVLGYAVLAVFCSALGLHAAAGHSSSRRAIAHSLGTVFFLSLGLAVFWLLLIEARSNFFLQFQSFLLFIGFGSVLLLISFNWSQPSNALSAAAFVLPFMTFYAITAYLLNEPLGCLLAVGAAYGFAAAAMLVPAVSEFGVTLGGGKE</sequence>
<keyword evidence="1" id="KW-0812">Transmembrane</keyword>
<dbReference type="PANTHER" id="PTHR43471">
    <property type="entry name" value="ABC TRANSPORTER PERMEASE"/>
    <property type="match status" value="1"/>
</dbReference>
<proteinExistence type="predicted"/>
<feature type="transmembrane region" description="Helical" evidence="1">
    <location>
        <begin position="107"/>
        <end position="132"/>
    </location>
</feature>
<evidence type="ECO:0000313" key="2">
    <source>
        <dbReference type="EMBL" id="NNJ24071.1"/>
    </source>
</evidence>
<evidence type="ECO:0000256" key="1">
    <source>
        <dbReference type="SAM" id="Phobius"/>
    </source>
</evidence>
<dbReference type="Proteomes" id="UP000609651">
    <property type="component" value="Unassembled WGS sequence"/>
</dbReference>
<feature type="transmembrane region" description="Helical" evidence="1">
    <location>
        <begin position="58"/>
        <end position="86"/>
    </location>
</feature>